<dbReference type="Gene3D" id="1.10.287.20">
    <property type="entry name" value="Ubiquinol-cytochrome C reductase hinge domain"/>
    <property type="match status" value="1"/>
</dbReference>
<organism evidence="11 12">
    <name type="scientific">Tetrapyrgos nigripes</name>
    <dbReference type="NCBI Taxonomy" id="182062"/>
    <lineage>
        <taxon>Eukaryota</taxon>
        <taxon>Fungi</taxon>
        <taxon>Dikarya</taxon>
        <taxon>Basidiomycota</taxon>
        <taxon>Agaricomycotina</taxon>
        <taxon>Agaricomycetes</taxon>
        <taxon>Agaricomycetidae</taxon>
        <taxon>Agaricales</taxon>
        <taxon>Marasmiineae</taxon>
        <taxon>Marasmiaceae</taxon>
        <taxon>Tetrapyrgos</taxon>
    </lineage>
</organism>
<keyword evidence="12" id="KW-1185">Reference proteome</keyword>
<comment type="similarity">
    <text evidence="2">Belongs to the UQCRH/QCR6 family.</text>
</comment>
<evidence type="ECO:0000256" key="2">
    <source>
        <dbReference type="ARBA" id="ARBA00006498"/>
    </source>
</evidence>
<keyword evidence="8" id="KW-0472">Membrane</keyword>
<dbReference type="InterPro" id="IPR036811">
    <property type="entry name" value="Ubol_cytC_Rdtase_hinge_dom_sf"/>
</dbReference>
<evidence type="ECO:0000313" key="12">
    <source>
        <dbReference type="Proteomes" id="UP000559256"/>
    </source>
</evidence>
<feature type="region of interest" description="Disordered" evidence="9">
    <location>
        <begin position="38"/>
        <end position="102"/>
    </location>
</feature>
<evidence type="ECO:0000256" key="6">
    <source>
        <dbReference type="ARBA" id="ARBA00022982"/>
    </source>
</evidence>
<keyword evidence="6" id="KW-0249">Electron transport</keyword>
<dbReference type="SUPFAM" id="SSF81531">
    <property type="entry name" value="Non-heme 11 kDa protein of cytochrome bc1 complex (Ubiquinol-cytochrome c reductase)"/>
    <property type="match status" value="1"/>
</dbReference>
<evidence type="ECO:0000256" key="9">
    <source>
        <dbReference type="SAM" id="MobiDB-lite"/>
    </source>
</evidence>
<accession>A0A8H5CCU5</accession>
<evidence type="ECO:0000313" key="11">
    <source>
        <dbReference type="EMBL" id="KAF5339480.1"/>
    </source>
</evidence>
<protein>
    <recommendedName>
        <fullName evidence="10">Ubiquinol-cytochrome C reductase hinge domain-containing protein</fullName>
    </recommendedName>
</protein>
<dbReference type="AlphaFoldDB" id="A0A8H5CCU5"/>
<proteinExistence type="inferred from homology"/>
<comment type="subcellular location">
    <subcellularLocation>
        <location evidence="1">Mitochondrion inner membrane</location>
    </subcellularLocation>
</comment>
<evidence type="ECO:0000256" key="4">
    <source>
        <dbReference type="ARBA" id="ARBA00022660"/>
    </source>
</evidence>
<dbReference type="InterPro" id="IPR023184">
    <property type="entry name" value="Ubol_cytC_Rdtase_hinge_dom"/>
</dbReference>
<dbReference type="OrthoDB" id="405848at2759"/>
<keyword evidence="7" id="KW-0496">Mitochondrion</keyword>
<dbReference type="Proteomes" id="UP000559256">
    <property type="component" value="Unassembled WGS sequence"/>
</dbReference>
<keyword evidence="5" id="KW-0999">Mitochondrion inner membrane</keyword>
<evidence type="ECO:0000256" key="3">
    <source>
        <dbReference type="ARBA" id="ARBA00022448"/>
    </source>
</evidence>
<comment type="caution">
    <text evidence="11">The sequence shown here is derived from an EMBL/GenBank/DDBJ whole genome shotgun (WGS) entry which is preliminary data.</text>
</comment>
<evidence type="ECO:0000256" key="1">
    <source>
        <dbReference type="ARBA" id="ARBA00004273"/>
    </source>
</evidence>
<keyword evidence="3" id="KW-0813">Transport</keyword>
<evidence type="ECO:0000259" key="10">
    <source>
        <dbReference type="Pfam" id="PF02320"/>
    </source>
</evidence>
<evidence type="ECO:0000256" key="8">
    <source>
        <dbReference type="ARBA" id="ARBA00023136"/>
    </source>
</evidence>
<reference evidence="11 12" key="1">
    <citation type="journal article" date="2020" name="ISME J.">
        <title>Uncovering the hidden diversity of litter-decomposition mechanisms in mushroom-forming fungi.</title>
        <authorList>
            <person name="Floudas D."/>
            <person name="Bentzer J."/>
            <person name="Ahren D."/>
            <person name="Johansson T."/>
            <person name="Persson P."/>
            <person name="Tunlid A."/>
        </authorList>
    </citation>
    <scope>NUCLEOTIDE SEQUENCE [LARGE SCALE GENOMIC DNA]</scope>
    <source>
        <strain evidence="11 12">CBS 291.85</strain>
    </source>
</reference>
<feature type="compositionally biased region" description="Acidic residues" evidence="9">
    <location>
        <begin position="53"/>
        <end position="77"/>
    </location>
</feature>
<feature type="domain" description="Ubiquinol-cytochrome C reductase hinge" evidence="10">
    <location>
        <begin position="99"/>
        <end position="133"/>
    </location>
</feature>
<sequence>MVFARHLFSRTLPDVSAGQHIPSVNHRKWIASFLSSRPCSLPSTTESKSEANQEQEEASEEAPEEEEEEELEEETEDVSPRTPPRRTRLTAASSFSGAPQVREEYQETSKCAPLVKHLDHCQEKVQSVKGFKGEEWTAAPKLFAKLKWVSKKSDSCLVLSER</sequence>
<name>A0A8H5CCU5_9AGAR</name>
<evidence type="ECO:0000256" key="7">
    <source>
        <dbReference type="ARBA" id="ARBA00023128"/>
    </source>
</evidence>
<dbReference type="GO" id="GO:0005743">
    <property type="term" value="C:mitochondrial inner membrane"/>
    <property type="evidence" value="ECO:0007669"/>
    <property type="project" value="UniProtKB-SubCell"/>
</dbReference>
<keyword evidence="4" id="KW-0679">Respiratory chain</keyword>
<evidence type="ECO:0000256" key="5">
    <source>
        <dbReference type="ARBA" id="ARBA00022792"/>
    </source>
</evidence>
<dbReference type="EMBL" id="JAACJM010000185">
    <property type="protein sequence ID" value="KAF5339480.1"/>
    <property type="molecule type" value="Genomic_DNA"/>
</dbReference>
<dbReference type="Pfam" id="PF02320">
    <property type="entry name" value="UCR_hinge"/>
    <property type="match status" value="1"/>
</dbReference>
<gene>
    <name evidence="11" type="ORF">D9758_015311</name>
</gene>